<dbReference type="Proteomes" id="UP000281955">
    <property type="component" value="Unassembled WGS sequence"/>
</dbReference>
<evidence type="ECO:0000313" key="4">
    <source>
        <dbReference type="EMBL" id="RKS77865.1"/>
    </source>
</evidence>
<dbReference type="InterPro" id="IPR018391">
    <property type="entry name" value="PQQ_b-propeller_rpt"/>
</dbReference>
<dbReference type="SUPFAM" id="SSF50998">
    <property type="entry name" value="Quinoprotein alcohol dehydrogenase-like"/>
    <property type="match status" value="2"/>
</dbReference>
<feature type="signal peptide" evidence="2">
    <location>
        <begin position="1"/>
        <end position="16"/>
    </location>
</feature>
<dbReference type="InParanoid" id="A0A420XSI7"/>
<comment type="caution">
    <text evidence="4">The sequence shown here is derived from an EMBL/GenBank/DDBJ whole genome shotgun (WGS) entry which is preliminary data.</text>
</comment>
<sequence length="473" mass="47826">MALAAALAACSSSGGAGDDGAAAPVPSAPASATSVARSAAPAPSSPRATAAAGRTAVADWPTYHGDPQRTGVGPATPRAGAHPRAVHAVRLDGQVYASPIAFGATIVVATEANRVYALDSDGRQQWRARLGRPASRGELPCGNIDPLGITGTPVYDAATSAVLVAVELGSPVRHELVSLDAATGRVRWRHTLDLPGVETRAMQQRGALTLSGGRVWVPFGGLAGDCGGYKGRVVGIRLDGTGAPVSYTVPTGREGGIWTPPGPSVDAAGHLYVAVGNGESGRGDAYDFSDSVLELDTSARLLDSYSPSTWASDNAADLDLGSQGPALVGTRWVFSAGKSGTAYVLRQGRLGGIGGEVSHASVCRSFGGTAVVGSVVYVPCTDGVRAVAISPTGRMAVRWHAEESVSGSPVVAYGRVWSLDTDAGLLHALDPATGRTTASVRVGDVTRFATPAVHAGLLLVPTTTGLTVVSATG</sequence>
<feature type="domain" description="Pyrrolo-quinoline quinone repeat" evidence="3">
    <location>
        <begin position="89"/>
        <end position="215"/>
    </location>
</feature>
<evidence type="ECO:0000256" key="1">
    <source>
        <dbReference type="SAM" id="MobiDB-lite"/>
    </source>
</evidence>
<proteinExistence type="predicted"/>
<organism evidence="4 5">
    <name type="scientific">Motilibacter peucedani</name>
    <dbReference type="NCBI Taxonomy" id="598650"/>
    <lineage>
        <taxon>Bacteria</taxon>
        <taxon>Bacillati</taxon>
        <taxon>Actinomycetota</taxon>
        <taxon>Actinomycetes</taxon>
        <taxon>Motilibacterales</taxon>
        <taxon>Motilibacteraceae</taxon>
        <taxon>Motilibacter</taxon>
    </lineage>
</organism>
<feature type="region of interest" description="Disordered" evidence="1">
    <location>
        <begin position="11"/>
        <end position="81"/>
    </location>
</feature>
<dbReference type="InterPro" id="IPR015943">
    <property type="entry name" value="WD40/YVTN_repeat-like_dom_sf"/>
</dbReference>
<feature type="domain" description="Pyrrolo-quinoline quinone repeat" evidence="3">
    <location>
        <begin position="357"/>
        <end position="468"/>
    </location>
</feature>
<gene>
    <name evidence="4" type="ORF">CLV35_1567</name>
</gene>
<reference evidence="4 5" key="1">
    <citation type="submission" date="2018-10" db="EMBL/GenBank/DDBJ databases">
        <title>Genomic Encyclopedia of Archaeal and Bacterial Type Strains, Phase II (KMG-II): from individual species to whole genera.</title>
        <authorList>
            <person name="Goeker M."/>
        </authorList>
    </citation>
    <scope>NUCLEOTIDE SEQUENCE [LARGE SCALE GENOMIC DNA]</scope>
    <source>
        <strain evidence="4 5">RP-AC37</strain>
    </source>
</reference>
<dbReference type="AlphaFoldDB" id="A0A420XSI7"/>
<accession>A0A420XSI7</accession>
<keyword evidence="2" id="KW-0732">Signal</keyword>
<dbReference type="EMBL" id="RBWV01000010">
    <property type="protein sequence ID" value="RKS77865.1"/>
    <property type="molecule type" value="Genomic_DNA"/>
</dbReference>
<evidence type="ECO:0000313" key="5">
    <source>
        <dbReference type="Proteomes" id="UP000281955"/>
    </source>
</evidence>
<evidence type="ECO:0000259" key="3">
    <source>
        <dbReference type="Pfam" id="PF13360"/>
    </source>
</evidence>
<feature type="compositionally biased region" description="Low complexity" evidence="1">
    <location>
        <begin position="11"/>
        <end position="59"/>
    </location>
</feature>
<dbReference type="Gene3D" id="2.130.10.10">
    <property type="entry name" value="YVTN repeat-like/Quinoprotein amine dehydrogenase"/>
    <property type="match status" value="2"/>
</dbReference>
<evidence type="ECO:0000256" key="2">
    <source>
        <dbReference type="SAM" id="SignalP"/>
    </source>
</evidence>
<dbReference type="InterPro" id="IPR002372">
    <property type="entry name" value="PQQ_rpt_dom"/>
</dbReference>
<feature type="chain" id="PRO_5038772803" evidence="2">
    <location>
        <begin position="17"/>
        <end position="473"/>
    </location>
</feature>
<dbReference type="SMART" id="SM00564">
    <property type="entry name" value="PQQ"/>
    <property type="match status" value="2"/>
</dbReference>
<dbReference type="InterPro" id="IPR011047">
    <property type="entry name" value="Quinoprotein_ADH-like_sf"/>
</dbReference>
<keyword evidence="5" id="KW-1185">Reference proteome</keyword>
<dbReference type="PANTHER" id="PTHR34512:SF30">
    <property type="entry name" value="OUTER MEMBRANE PROTEIN ASSEMBLY FACTOR BAMB"/>
    <property type="match status" value="1"/>
</dbReference>
<dbReference type="Pfam" id="PF13360">
    <property type="entry name" value="PQQ_2"/>
    <property type="match status" value="2"/>
</dbReference>
<dbReference type="PANTHER" id="PTHR34512">
    <property type="entry name" value="CELL SURFACE PROTEIN"/>
    <property type="match status" value="1"/>
</dbReference>
<protein>
    <submittedName>
        <fullName evidence="4">Putative pyrroloquinoline-quinone binding quinoprotein</fullName>
    </submittedName>
</protein>
<name>A0A420XSI7_9ACTN</name>